<reference evidence="2" key="1">
    <citation type="submission" date="2008-06" db="EMBL/GenBank/DDBJ databases">
        <title>Permanent draft sequence of Lactobacillus reuteri 100-23.</title>
        <authorList>
            <consortium name="US DOE Joint Genome Institute"/>
            <person name="Copeland A."/>
            <person name="Lucas S."/>
            <person name="Lapidus A."/>
            <person name="Barry K."/>
            <person name="Detter J.C."/>
            <person name="Glavina del Rio T."/>
            <person name="Hammon N."/>
            <person name="Israni S."/>
            <person name="Dalin E."/>
            <person name="Tice H."/>
            <person name="Pitluck S."/>
            <person name="Sun H."/>
            <person name="Schmutz J."/>
            <person name="Larimer F."/>
            <person name="Land M."/>
            <person name="Hauser L."/>
            <person name="Walter J."/>
            <person name="Heng N.C.K."/>
            <person name="Tannock G.W."/>
            <person name="Richardson P."/>
        </authorList>
    </citation>
    <scope>NUCLEOTIDE SEQUENCE [LARGE SCALE GENOMIC DNA]</scope>
    <source>
        <strain evidence="2">DSM 17509 / CIP 109821 / 100-23</strain>
    </source>
</reference>
<proteinExistence type="predicted"/>
<evidence type="ECO:0000313" key="2">
    <source>
        <dbReference type="Proteomes" id="UP000003853"/>
    </source>
</evidence>
<evidence type="ECO:0000313" key="1">
    <source>
        <dbReference type="EMBL" id="EDX42242.1"/>
    </source>
</evidence>
<dbReference type="RefSeq" id="WP_003663539.1">
    <property type="nucleotide sequence ID" value="NZ_AAPZ02000001.1"/>
</dbReference>
<organism evidence="1 2">
    <name type="scientific">Limosilactobacillus reuteri subsp. rodentium (strain DSM 17509 / CIP 109821 / 100-23)</name>
    <name type="common">Lactobacillus reuteri</name>
    <dbReference type="NCBI Taxonomy" id="349123"/>
    <lineage>
        <taxon>Bacteria</taxon>
        <taxon>Bacillati</taxon>
        <taxon>Bacillota</taxon>
        <taxon>Bacilli</taxon>
        <taxon>Lactobacillales</taxon>
        <taxon>Lactobacillaceae</taxon>
        <taxon>Limosilactobacillus</taxon>
    </lineage>
</organism>
<dbReference type="PATRIC" id="fig|349123.13.peg.763"/>
<dbReference type="AlphaFoldDB" id="B3XL35"/>
<sequence>MTLILGKTSSQNDNEGNIKEYLAPSSRKMQIELMRTHHNVIVPSMERAEEILKMVPYNLLIYPTLKIWFARTPKKALFLKETTLDNLYELYKFDSFLKGKILELLRSFENMFLGSLAYHMENEYMDRCSRANVPTHNLGYISGEKKNSYELIPLWEQFFSENSTITINEEINLWNSLTREKFLQKNSEIRDLVKDKLNAKRFLNEEINFVSHHFRTSEIRRQVIDDFIKITKINKNKWKRDIKINNFEYLLQIIKSFRNSSSHPGYILTHQIKWSNENLIPCLGDNVGTLGIKEFIKLFPYFLDKGLTESIISDIKLKLASLIINHKITNKQLSRLERHMGIYITDTK</sequence>
<name>B3XL35_LIMR1</name>
<accession>B3XL35</accession>
<evidence type="ECO:0008006" key="3">
    <source>
        <dbReference type="Google" id="ProtNLM"/>
    </source>
</evidence>
<dbReference type="EMBL" id="AAPZ02000001">
    <property type="protein sequence ID" value="EDX42242.1"/>
    <property type="molecule type" value="Genomic_DNA"/>
</dbReference>
<comment type="caution">
    <text evidence="1">The sequence shown here is derived from an EMBL/GenBank/DDBJ whole genome shotgun (WGS) entry which is preliminary data.</text>
</comment>
<dbReference type="Proteomes" id="UP000003853">
    <property type="component" value="Unassembled WGS sequence"/>
</dbReference>
<gene>
    <name evidence="1" type="ORF">Lreu23DRAFT_3755</name>
</gene>
<protein>
    <recommendedName>
        <fullName evidence="3">Abi family protein</fullName>
    </recommendedName>
</protein>